<dbReference type="SUPFAM" id="SSF51391">
    <property type="entry name" value="Thiamin phosphate synthase"/>
    <property type="match status" value="1"/>
</dbReference>
<dbReference type="Proteomes" id="UP000263094">
    <property type="component" value="Unassembled WGS sequence"/>
</dbReference>
<comment type="caution">
    <text evidence="1">The sequence shown here is derived from an EMBL/GenBank/DDBJ whole genome shotgun (WGS) entry which is preliminary data.</text>
</comment>
<organism evidence="1 2">
    <name type="scientific">Streptomyces triticagri</name>
    <dbReference type="NCBI Taxonomy" id="2293568"/>
    <lineage>
        <taxon>Bacteria</taxon>
        <taxon>Bacillati</taxon>
        <taxon>Actinomycetota</taxon>
        <taxon>Actinomycetes</taxon>
        <taxon>Kitasatosporales</taxon>
        <taxon>Streptomycetaceae</taxon>
        <taxon>Streptomyces</taxon>
    </lineage>
</organism>
<name>A0A372M6R5_9ACTN</name>
<dbReference type="Pfam" id="PF03437">
    <property type="entry name" value="BtpA"/>
    <property type="match status" value="1"/>
</dbReference>
<dbReference type="AlphaFoldDB" id="A0A372M6R5"/>
<dbReference type="PIRSF" id="PIRSF005956">
    <property type="entry name" value="BtpA"/>
    <property type="match status" value="1"/>
</dbReference>
<protein>
    <submittedName>
        <fullName evidence="1">Uncharacterized protein</fullName>
    </submittedName>
</protein>
<dbReference type="RefSeq" id="WP_128555796.1">
    <property type="nucleotide sequence ID" value="NZ_QUAK01000063.1"/>
</dbReference>
<evidence type="ECO:0000313" key="1">
    <source>
        <dbReference type="EMBL" id="RFU86624.1"/>
    </source>
</evidence>
<accession>A0A372M6R5</accession>
<keyword evidence="2" id="KW-1185">Reference proteome</keyword>
<dbReference type="InterPro" id="IPR036206">
    <property type="entry name" value="ThiamineP_synth_sf"/>
</dbReference>
<dbReference type="EMBL" id="QUAK01000063">
    <property type="protein sequence ID" value="RFU86624.1"/>
    <property type="molecule type" value="Genomic_DNA"/>
</dbReference>
<dbReference type="PANTHER" id="PTHR21381">
    <property type="entry name" value="ZGC:162297"/>
    <property type="match status" value="1"/>
</dbReference>
<sequence length="277" mass="28947">MPEFRISPGHKTVIGMIHLQPLPGTPYHEQGSFAEILDRAVASAVALRQGGADGCLIQTVDQVYSTEDECDPARTVAMGLITNAVARATAEPVRGGPDSGFQVGVQIMRNALSASLAVAKVGGGTFIRAGALVGMTLTPHGMVHANPLRVAEYRQRISAMGVGLIAEVDSMHFQWFGGDKAAGEVARAARGMGADAASLGRPEPARTLELISQVRRSAPGLPVVLAGHTNHGNAVDLLAEADGAFVGTCLEEGGWGGRIDVERVRAYVDIARSLEAH</sequence>
<dbReference type="InterPro" id="IPR005137">
    <property type="entry name" value="BtpA"/>
</dbReference>
<dbReference type="PANTHER" id="PTHR21381:SF3">
    <property type="entry name" value="SGC REGION PROTEIN SGCQ-RELATED"/>
    <property type="match status" value="1"/>
</dbReference>
<dbReference type="OrthoDB" id="9791357at2"/>
<proteinExistence type="predicted"/>
<gene>
    <name evidence="1" type="ORF">DY218_11175</name>
</gene>
<reference evidence="1 2" key="1">
    <citation type="submission" date="2018-08" db="EMBL/GenBank/DDBJ databases">
        <title>Isolation, diversity and antifungal activity of Actinobacteria from wheat.</title>
        <authorList>
            <person name="Han C."/>
        </authorList>
    </citation>
    <scope>NUCLEOTIDE SEQUENCE [LARGE SCALE GENOMIC DNA]</scope>
    <source>
        <strain evidence="1 2">NEAU-YY421</strain>
    </source>
</reference>
<evidence type="ECO:0000313" key="2">
    <source>
        <dbReference type="Proteomes" id="UP000263094"/>
    </source>
</evidence>